<keyword evidence="2" id="KW-0548">Nucleotidyltransferase</keyword>
<dbReference type="SUPFAM" id="SSF140931">
    <property type="entry name" value="Fic-like"/>
    <property type="match status" value="1"/>
</dbReference>
<evidence type="ECO:0000256" key="7">
    <source>
        <dbReference type="ARBA" id="ARBA00048696"/>
    </source>
</evidence>
<evidence type="ECO:0000256" key="2">
    <source>
        <dbReference type="ARBA" id="ARBA00022695"/>
    </source>
</evidence>
<evidence type="ECO:0000256" key="3">
    <source>
        <dbReference type="ARBA" id="ARBA00022741"/>
    </source>
</evidence>
<evidence type="ECO:0000313" key="11">
    <source>
        <dbReference type="Proteomes" id="UP001501153"/>
    </source>
</evidence>
<dbReference type="PANTHER" id="PTHR39560">
    <property type="entry name" value="PROTEIN ADENYLYLTRANSFERASE FIC-RELATED"/>
    <property type="match status" value="1"/>
</dbReference>
<sequence>MDNFTDPHTGVFYNKLGITDAQELEQATKDASLRRLQELAAGYGPQGDTFDAQRLRAVHQHLFQDTFEWAGQTRREAGFQGIKAADLPGIERPMHFAPFERIDERLNALGEQLKQENNLKGLPTPEAFAERAAYYFDHYNHVHAFREGNGRTLQATFAEIAYQAGYQVDFNREHEKLNPARDQGIVGLHGAGHKDRDLQALRELFARNTTPLPGPEAEAARHPSQARPLAAGPTPAVRQIEQLRELVAAAPAMQQLVAGVDYRRNQRADALLAQVLDIDRSPQQSLPQHAAALQQMVREVRQDKRFQDPDSQREVARFGAALVALQPPTQTISVAPEPGRSTQPSQPSATAAFVQAAKQLSEGLEEQGYPGPADSLLRTAKAVEKLNYLGGANLQAVAEALARAEKLPALAEDAGILRTAGRGLQETQRLAAGTLSDPTREANGPER</sequence>
<reference evidence="11" key="1">
    <citation type="journal article" date="2019" name="Int. J. Syst. Evol. Microbiol.">
        <title>The Global Catalogue of Microorganisms (GCM) 10K type strain sequencing project: providing services to taxonomists for standard genome sequencing and annotation.</title>
        <authorList>
            <consortium name="The Broad Institute Genomics Platform"/>
            <consortium name="The Broad Institute Genome Sequencing Center for Infectious Disease"/>
            <person name="Wu L."/>
            <person name="Ma J."/>
        </authorList>
    </citation>
    <scope>NUCLEOTIDE SEQUENCE [LARGE SCALE GENOMIC DNA]</scope>
    <source>
        <strain evidence="11">JCM 17923</strain>
    </source>
</reference>
<gene>
    <name evidence="10" type="ORF">GCM10023185_32950</name>
</gene>
<dbReference type="PANTHER" id="PTHR39560:SF1">
    <property type="entry name" value="PROTEIN ADENYLYLTRANSFERASE FIC-RELATED"/>
    <property type="match status" value="1"/>
</dbReference>
<dbReference type="RefSeq" id="WP_345237206.1">
    <property type="nucleotide sequence ID" value="NZ_BAABGZ010000070.1"/>
</dbReference>
<dbReference type="EMBL" id="BAABGZ010000070">
    <property type="protein sequence ID" value="GAA4363898.1"/>
    <property type="molecule type" value="Genomic_DNA"/>
</dbReference>
<dbReference type="InterPro" id="IPR036597">
    <property type="entry name" value="Fido-like_dom_sf"/>
</dbReference>
<evidence type="ECO:0000256" key="1">
    <source>
        <dbReference type="ARBA" id="ARBA00022679"/>
    </source>
</evidence>
<keyword evidence="11" id="KW-1185">Reference proteome</keyword>
<comment type="caution">
    <text evidence="10">The sequence shown here is derived from an EMBL/GenBank/DDBJ whole genome shotgun (WGS) entry which is preliminary data.</text>
</comment>
<evidence type="ECO:0000313" key="10">
    <source>
        <dbReference type="EMBL" id="GAA4363898.1"/>
    </source>
</evidence>
<dbReference type="PROSITE" id="PS51459">
    <property type="entry name" value="FIDO"/>
    <property type="match status" value="1"/>
</dbReference>
<dbReference type="Proteomes" id="UP001501153">
    <property type="component" value="Unassembled WGS sequence"/>
</dbReference>
<dbReference type="EC" id="2.7.7.108" evidence="5"/>
<feature type="compositionally biased region" description="Basic and acidic residues" evidence="8">
    <location>
        <begin position="438"/>
        <end position="447"/>
    </location>
</feature>
<keyword evidence="3" id="KW-0547">Nucleotide-binding</keyword>
<feature type="region of interest" description="Disordered" evidence="8">
    <location>
        <begin position="420"/>
        <end position="447"/>
    </location>
</feature>
<evidence type="ECO:0000256" key="8">
    <source>
        <dbReference type="SAM" id="MobiDB-lite"/>
    </source>
</evidence>
<keyword evidence="4" id="KW-0067">ATP-binding</keyword>
<proteinExistence type="predicted"/>
<accession>A0ABP8IN28</accession>
<organism evidence="10 11">
    <name type="scientific">Hymenobacter saemangeumensis</name>
    <dbReference type="NCBI Taxonomy" id="1084522"/>
    <lineage>
        <taxon>Bacteria</taxon>
        <taxon>Pseudomonadati</taxon>
        <taxon>Bacteroidota</taxon>
        <taxon>Cytophagia</taxon>
        <taxon>Cytophagales</taxon>
        <taxon>Hymenobacteraceae</taxon>
        <taxon>Hymenobacter</taxon>
    </lineage>
</organism>
<evidence type="ECO:0000256" key="5">
    <source>
        <dbReference type="ARBA" id="ARBA00034531"/>
    </source>
</evidence>
<evidence type="ECO:0000256" key="6">
    <source>
        <dbReference type="ARBA" id="ARBA00047939"/>
    </source>
</evidence>
<name>A0ABP8IN28_9BACT</name>
<protein>
    <recommendedName>
        <fullName evidence="5">protein adenylyltransferase</fullName>
        <ecNumber evidence="5">2.7.7.108</ecNumber>
    </recommendedName>
</protein>
<keyword evidence="1" id="KW-0808">Transferase</keyword>
<evidence type="ECO:0000259" key="9">
    <source>
        <dbReference type="PROSITE" id="PS51459"/>
    </source>
</evidence>
<dbReference type="Pfam" id="PF02661">
    <property type="entry name" value="Fic"/>
    <property type="match status" value="1"/>
</dbReference>
<feature type="region of interest" description="Disordered" evidence="8">
    <location>
        <begin position="209"/>
        <end position="231"/>
    </location>
</feature>
<comment type="catalytic activity">
    <reaction evidence="7">
        <text>L-tyrosyl-[protein] + ATP = O-(5'-adenylyl)-L-tyrosyl-[protein] + diphosphate</text>
        <dbReference type="Rhea" id="RHEA:54288"/>
        <dbReference type="Rhea" id="RHEA-COMP:10136"/>
        <dbReference type="Rhea" id="RHEA-COMP:13846"/>
        <dbReference type="ChEBI" id="CHEBI:30616"/>
        <dbReference type="ChEBI" id="CHEBI:33019"/>
        <dbReference type="ChEBI" id="CHEBI:46858"/>
        <dbReference type="ChEBI" id="CHEBI:83624"/>
        <dbReference type="EC" id="2.7.7.108"/>
    </reaction>
</comment>
<feature type="domain" description="Fido" evidence="9">
    <location>
        <begin position="50"/>
        <end position="207"/>
    </location>
</feature>
<evidence type="ECO:0000256" key="4">
    <source>
        <dbReference type="ARBA" id="ARBA00022840"/>
    </source>
</evidence>
<dbReference type="Gene3D" id="1.10.3290.10">
    <property type="entry name" value="Fido-like domain"/>
    <property type="match status" value="1"/>
</dbReference>
<dbReference type="InterPro" id="IPR003812">
    <property type="entry name" value="Fido"/>
</dbReference>
<comment type="catalytic activity">
    <reaction evidence="6">
        <text>L-threonyl-[protein] + ATP = 3-O-(5'-adenylyl)-L-threonyl-[protein] + diphosphate</text>
        <dbReference type="Rhea" id="RHEA:54292"/>
        <dbReference type="Rhea" id="RHEA-COMP:11060"/>
        <dbReference type="Rhea" id="RHEA-COMP:13847"/>
        <dbReference type="ChEBI" id="CHEBI:30013"/>
        <dbReference type="ChEBI" id="CHEBI:30616"/>
        <dbReference type="ChEBI" id="CHEBI:33019"/>
        <dbReference type="ChEBI" id="CHEBI:138113"/>
        <dbReference type="EC" id="2.7.7.108"/>
    </reaction>
</comment>